<accession>A0A1U8Q956</accession>
<evidence type="ECO:0000313" key="5">
    <source>
        <dbReference type="RefSeq" id="XP_019055310.1"/>
    </source>
</evidence>
<evidence type="ECO:0000313" key="4">
    <source>
        <dbReference type="RefSeq" id="XP_019055309.1"/>
    </source>
</evidence>
<protein>
    <submittedName>
        <fullName evidence="4 5">Uncharacterized protein LOC104609395</fullName>
    </submittedName>
</protein>
<evidence type="ECO:0000313" key="3">
    <source>
        <dbReference type="Proteomes" id="UP000189703"/>
    </source>
</evidence>
<feature type="compositionally biased region" description="Polar residues" evidence="2">
    <location>
        <begin position="484"/>
        <end position="496"/>
    </location>
</feature>
<reference evidence="4 5" key="1">
    <citation type="submission" date="2025-04" db="UniProtKB">
        <authorList>
            <consortium name="RefSeq"/>
        </authorList>
    </citation>
    <scope>IDENTIFICATION</scope>
</reference>
<feature type="compositionally biased region" description="Low complexity" evidence="2">
    <location>
        <begin position="263"/>
        <end position="277"/>
    </location>
</feature>
<keyword evidence="3" id="KW-1185">Reference proteome</keyword>
<feature type="region of interest" description="Disordered" evidence="2">
    <location>
        <begin position="628"/>
        <end position="660"/>
    </location>
</feature>
<gene>
    <name evidence="4 5" type="primary">LOC104609395</name>
</gene>
<dbReference type="OrthoDB" id="767933at2759"/>
<dbReference type="AlphaFoldDB" id="A0A1U8Q956"/>
<feature type="region of interest" description="Disordered" evidence="2">
    <location>
        <begin position="471"/>
        <end position="496"/>
    </location>
</feature>
<sequence>MRSPEMSGLVITPVEQSQKLRQFKGNQELNDELQMKANELEKLFAAHKLRISGDQSVIAHRSKVADMQVEQMPSAIYGKSAELTPVYLPEKNPLPEPFLSTSNKEEFDQPSLTKMVDSHIYGKPVKHSITELGLSEDTRGKYYDRYMQKRDAKLREEWGSKRAQKEAKMKAMQDSLERCRAEMKAIFAGSSDRQVLDLHGHQRAVLLRSFTVCSTTKHTEQHLIESFKSEEDEDLSEFPEQSQYEQDASLSYMSVGDGSSRSALSKKLLHSKSLSSSTPQTSVAPVPRSSIKRSNSSTGKRQTQPDNSLAQSVPNFSDLRKENTKPSSGISKTTNRSQLSSYARSKSTGKELALPKEYKTQRSLKSNGVLTPLRFSKELTNQSIYGNISKNGGSKPFLRKGNGIGPGAGAGIVKMKSSMASDNLKNEQSHDMTNLAEDSVDLVKAEKEEGDFGAVTGDKIRKVIDFPADSNNEKRTLSEESENSVEPQSDNGDSQLHPNLVAEVATATTITFHSSVEPLQDSPGESPASWNSHMHHLFCYTSEVLDVNASVDSSVGSPALCNSHSLTQVESDASQMRKKWSNAQKPILLPNAAHHPSHKGVTKGFKRLLKFGRKSQGTESMVDWVSATTSEGDDDTEDGRDPANQSSEDSRKSRMGFSQGYSSYDGLNDGELFNEQVQALCSSIPASQEKFKPKDVHLSGSSLKAPRSFFSFSSFRSKGSESKPRC</sequence>
<dbReference type="RefSeq" id="XP_019055309.1">
    <property type="nucleotide sequence ID" value="XM_019199764.1"/>
</dbReference>
<feature type="region of interest" description="Disordered" evidence="2">
    <location>
        <begin position="263"/>
        <end position="359"/>
    </location>
</feature>
<organism evidence="3 4">
    <name type="scientific">Nelumbo nucifera</name>
    <name type="common">Sacred lotus</name>
    <dbReference type="NCBI Taxonomy" id="4432"/>
    <lineage>
        <taxon>Eukaryota</taxon>
        <taxon>Viridiplantae</taxon>
        <taxon>Streptophyta</taxon>
        <taxon>Embryophyta</taxon>
        <taxon>Tracheophyta</taxon>
        <taxon>Spermatophyta</taxon>
        <taxon>Magnoliopsida</taxon>
        <taxon>Proteales</taxon>
        <taxon>Nelumbonaceae</taxon>
        <taxon>Nelumbo</taxon>
    </lineage>
</organism>
<dbReference type="RefSeq" id="XP_019055310.1">
    <property type="nucleotide sequence ID" value="XM_019199765.1"/>
</dbReference>
<dbReference type="KEGG" id="nnu:104609395"/>
<feature type="compositionally biased region" description="Polar residues" evidence="2">
    <location>
        <begin position="292"/>
        <end position="315"/>
    </location>
</feature>
<dbReference type="OMA" id="RDEWNTK"/>
<evidence type="ECO:0000256" key="2">
    <source>
        <dbReference type="SAM" id="MobiDB-lite"/>
    </source>
</evidence>
<dbReference type="eggNOG" id="ENOG502QQCY">
    <property type="taxonomic scope" value="Eukaryota"/>
</dbReference>
<dbReference type="Proteomes" id="UP000189703">
    <property type="component" value="Unplaced"/>
</dbReference>
<proteinExistence type="predicted"/>
<name>A0A1U8Q956_NELNU</name>
<dbReference type="PANTHER" id="PTHR31008">
    <property type="entry name" value="COP1-INTERACTING PROTEIN-RELATED"/>
    <property type="match status" value="1"/>
</dbReference>
<feature type="coiled-coil region" evidence="1">
    <location>
        <begin position="23"/>
        <end position="50"/>
    </location>
</feature>
<dbReference type="GeneID" id="104609395"/>
<evidence type="ECO:0000256" key="1">
    <source>
        <dbReference type="SAM" id="Coils"/>
    </source>
</evidence>
<keyword evidence="1" id="KW-0175">Coiled coil</keyword>
<feature type="compositionally biased region" description="Polar residues" evidence="2">
    <location>
        <begin position="325"/>
        <end position="346"/>
    </location>
</feature>
<dbReference type="PANTHER" id="PTHR31008:SF15">
    <property type="entry name" value="GPI-ANCHORED ADHESIN-LIKE PROTEIN"/>
    <property type="match status" value="1"/>
</dbReference>